<gene>
    <name evidence="2" type="ORF">EWM57_13745</name>
</gene>
<evidence type="ECO:0000313" key="3">
    <source>
        <dbReference type="Proteomes" id="UP000294155"/>
    </source>
</evidence>
<evidence type="ECO:0008006" key="4">
    <source>
        <dbReference type="Google" id="ProtNLM"/>
    </source>
</evidence>
<proteinExistence type="predicted"/>
<protein>
    <recommendedName>
        <fullName evidence="4">PorT family protein</fullName>
    </recommendedName>
</protein>
<accession>A0A4Q5L9M8</accession>
<sequence>MRHLYARGLCIMLIWWGLLSPAAAQTKPAPADSLRAISRDVATRLGQRPSDQVRVVQVRELLLEQVQHGPVRELPRLLAYLRQTTADTTVGVRPYEEWALLAAAGDWYSVAEQVRRFSQIGTSPRQQLRYQRLPQDGLFDRTVRRVAQRQDTLRAQIRQARFLPEDSTFLQLFVTLLVPPPAGPAGSPGRQSAARNDIQAFLTQYPATEYGSFLRQFVGPEYAPSRFSYGLDFHSGSGLLLGELPTYFRHGANMGVGFEAGWDQYQLYLRDYIGLGSVRRPFDYGGPWRQGLKVNYFVPEISLGYRVVDNKRLRLVPFLGLSALLVGPANTNRDDPDNALDLSFRRPLTAGLNLDVLLWPTTSYGLGGYETGSWLLKLRAGVRQAALRRHDGPEGGIIYLDLGIGGFGRMMKRK</sequence>
<dbReference type="AlphaFoldDB" id="A0A4Q5L9M8"/>
<dbReference type="OrthoDB" id="865722at2"/>
<dbReference type="Proteomes" id="UP000294155">
    <property type="component" value="Unassembled WGS sequence"/>
</dbReference>
<feature type="signal peptide" evidence="1">
    <location>
        <begin position="1"/>
        <end position="24"/>
    </location>
</feature>
<name>A0A4Q5L9M8_9BACT</name>
<organism evidence="2 3">
    <name type="scientific">Hymenobacter persicinus</name>
    <dbReference type="NCBI Taxonomy" id="2025506"/>
    <lineage>
        <taxon>Bacteria</taxon>
        <taxon>Pseudomonadati</taxon>
        <taxon>Bacteroidota</taxon>
        <taxon>Cytophagia</taxon>
        <taxon>Cytophagales</taxon>
        <taxon>Hymenobacteraceae</taxon>
        <taxon>Hymenobacter</taxon>
    </lineage>
</organism>
<dbReference type="RefSeq" id="WP_129921733.1">
    <property type="nucleotide sequence ID" value="NZ_SEWE01000029.1"/>
</dbReference>
<feature type="chain" id="PRO_5020679074" description="PorT family protein" evidence="1">
    <location>
        <begin position="25"/>
        <end position="414"/>
    </location>
</feature>
<evidence type="ECO:0000256" key="1">
    <source>
        <dbReference type="SAM" id="SignalP"/>
    </source>
</evidence>
<keyword evidence="1" id="KW-0732">Signal</keyword>
<comment type="caution">
    <text evidence="2">The sequence shown here is derived from an EMBL/GenBank/DDBJ whole genome shotgun (WGS) entry which is preliminary data.</text>
</comment>
<dbReference type="EMBL" id="SEWE01000029">
    <property type="protein sequence ID" value="RYU78464.1"/>
    <property type="molecule type" value="Genomic_DNA"/>
</dbReference>
<keyword evidence="3" id="KW-1185">Reference proteome</keyword>
<reference evidence="2 3" key="1">
    <citation type="submission" date="2019-02" db="EMBL/GenBank/DDBJ databases">
        <title>Bacterial novel species isolated from soil.</title>
        <authorList>
            <person name="Jung H.-Y."/>
        </authorList>
    </citation>
    <scope>NUCLEOTIDE SEQUENCE [LARGE SCALE GENOMIC DNA]</scope>
    <source>
        <strain evidence="2 3">1-3-3-3</strain>
    </source>
</reference>
<evidence type="ECO:0000313" key="2">
    <source>
        <dbReference type="EMBL" id="RYU78464.1"/>
    </source>
</evidence>